<proteinExistence type="predicted"/>
<dbReference type="InterPro" id="IPR007487">
    <property type="entry name" value="ABC_transpt-TYRBP-like"/>
</dbReference>
<evidence type="ECO:0008006" key="3">
    <source>
        <dbReference type="Google" id="ProtNLM"/>
    </source>
</evidence>
<dbReference type="CDD" id="cd06325">
    <property type="entry name" value="PBP1_ABC_unchar_transporter"/>
    <property type="match status" value="1"/>
</dbReference>
<keyword evidence="2" id="KW-1185">Reference proteome</keyword>
<dbReference type="EMBL" id="LJYG01000047">
    <property type="protein sequence ID" value="KRQ14598.1"/>
    <property type="molecule type" value="Genomic_DNA"/>
</dbReference>
<accession>A0A0R3DXI6</accession>
<evidence type="ECO:0000313" key="2">
    <source>
        <dbReference type="Proteomes" id="UP000051936"/>
    </source>
</evidence>
<protein>
    <recommendedName>
        <fullName evidence="3">ABC transporter substrate-binding protein</fullName>
    </recommendedName>
</protein>
<dbReference type="Pfam" id="PF04392">
    <property type="entry name" value="ABC_sub_bind"/>
    <property type="match status" value="1"/>
</dbReference>
<dbReference type="STRING" id="989370.AOQ71_11915"/>
<dbReference type="PANTHER" id="PTHR35271">
    <property type="entry name" value="ABC TRANSPORTER, SUBSTRATE-BINDING LIPOPROTEIN-RELATED"/>
    <property type="match status" value="1"/>
</dbReference>
<gene>
    <name evidence="1" type="ORF">AOQ71_11915</name>
</gene>
<dbReference type="Gene3D" id="3.40.50.2300">
    <property type="match status" value="2"/>
</dbReference>
<organism evidence="1 2">
    <name type="scientific">Bradyrhizobium manausense</name>
    <dbReference type="NCBI Taxonomy" id="989370"/>
    <lineage>
        <taxon>Bacteria</taxon>
        <taxon>Pseudomonadati</taxon>
        <taxon>Pseudomonadota</taxon>
        <taxon>Alphaproteobacteria</taxon>
        <taxon>Hyphomicrobiales</taxon>
        <taxon>Nitrobacteraceae</taxon>
        <taxon>Bradyrhizobium</taxon>
    </lineage>
</organism>
<dbReference type="Proteomes" id="UP000051936">
    <property type="component" value="Unassembled WGS sequence"/>
</dbReference>
<comment type="caution">
    <text evidence="1">The sequence shown here is derived from an EMBL/GenBank/DDBJ whole genome shotgun (WGS) entry which is preliminary data.</text>
</comment>
<name>A0A0R3DXI6_9BRAD</name>
<evidence type="ECO:0000313" key="1">
    <source>
        <dbReference type="EMBL" id="KRQ14598.1"/>
    </source>
</evidence>
<dbReference type="PANTHER" id="PTHR35271:SF1">
    <property type="entry name" value="ABC TRANSPORTER, SUBSTRATE-BINDING LIPOPROTEIN"/>
    <property type="match status" value="1"/>
</dbReference>
<reference evidence="1 2" key="1">
    <citation type="submission" date="2015-09" db="EMBL/GenBank/DDBJ databases">
        <title>Draft Genome Sequence of Bradyrhizobium manausense Strain BR 3351T, a Novel Symbiotic Nitrogen-Fixing Alphaproteobacterium Isolated from Brazilian Amazon Rain Forest.</title>
        <authorList>
            <person name="De Araujo J.L."/>
            <person name="Zilli J.E."/>
        </authorList>
    </citation>
    <scope>NUCLEOTIDE SEQUENCE [LARGE SCALE GENOMIC DNA]</scope>
    <source>
        <strain evidence="1 2">BR3351</strain>
    </source>
</reference>
<sequence length="321" mass="33826">MGMAAAWPPAALAEQDASRHVPTVGFMGFATAEADAPALQHFRKGLNDLGYVEGRSIFIDARAANGDVARGLAIIDEFAAKPVDVLLSPGPAAARAAVSKTKIPVVAVALPAVQSDPDLFQSLARPGGTLTGFAAFGEQMSSKRIQMLREILPELKTLGVMNNATDPTFSAWGAQTMLEARSAGMEPMRLGLTAASQAAVSEQIKMLADAGGAAMVVIRDYMTSAMRDEICHAGIERKIAVVGEQAEFARAGALLSYGADIGDLFRRAAGYVDLILKGRKPAEMPIQLPTKFQLVVNLKTARALGLTIPPSILVLTDDVIE</sequence>
<dbReference type="AlphaFoldDB" id="A0A0R3DXI6"/>